<comment type="caution">
    <text evidence="1">The sequence shown here is derived from an EMBL/GenBank/DDBJ whole genome shotgun (WGS) entry which is preliminary data.</text>
</comment>
<sequence>MRSQGPPMIAFVVPNAVLADKWPSSSLCPSVKCLLRIILHLISPRPVIHVTMQIPCWPLLTGKDSHVHKEAIMFFVTRLSQDLLPCIFRSVKHESAGSGRR</sequence>
<evidence type="ECO:0000313" key="2">
    <source>
        <dbReference type="Proteomes" id="UP000078397"/>
    </source>
</evidence>
<organism evidence="1 2">
    <name type="scientific">Pochonia chlamydosporia 170</name>
    <dbReference type="NCBI Taxonomy" id="1380566"/>
    <lineage>
        <taxon>Eukaryota</taxon>
        <taxon>Fungi</taxon>
        <taxon>Dikarya</taxon>
        <taxon>Ascomycota</taxon>
        <taxon>Pezizomycotina</taxon>
        <taxon>Sordariomycetes</taxon>
        <taxon>Hypocreomycetidae</taxon>
        <taxon>Hypocreales</taxon>
        <taxon>Clavicipitaceae</taxon>
        <taxon>Pochonia</taxon>
    </lineage>
</organism>
<dbReference type="Proteomes" id="UP000078397">
    <property type="component" value="Unassembled WGS sequence"/>
</dbReference>
<evidence type="ECO:0000313" key="1">
    <source>
        <dbReference type="EMBL" id="OWT43562.1"/>
    </source>
</evidence>
<keyword evidence="2" id="KW-1185">Reference proteome</keyword>
<protein>
    <submittedName>
        <fullName evidence="1">Uncharacterized protein</fullName>
    </submittedName>
</protein>
<gene>
    <name evidence="1" type="ORF">VFPPC_18711</name>
</gene>
<reference evidence="1 2" key="1">
    <citation type="journal article" date="2016" name="PLoS Pathog.">
        <title>Biosynthesis of antibiotic leucinostatins in bio-control fungus Purpureocillium lilacinum and their inhibition on phytophthora revealed by genome mining.</title>
        <authorList>
            <person name="Wang G."/>
            <person name="Liu Z."/>
            <person name="Lin R."/>
            <person name="Li E."/>
            <person name="Mao Z."/>
            <person name="Ling J."/>
            <person name="Yang Y."/>
            <person name="Yin W.B."/>
            <person name="Xie B."/>
        </authorList>
    </citation>
    <scope>NUCLEOTIDE SEQUENCE [LARGE SCALE GENOMIC DNA]</scope>
    <source>
        <strain evidence="1">170</strain>
    </source>
</reference>
<proteinExistence type="predicted"/>
<dbReference type="RefSeq" id="XP_022285974.1">
    <property type="nucleotide sequence ID" value="XM_022430282.1"/>
</dbReference>
<name>A0A219ASF3_METCM</name>
<dbReference type="EMBL" id="LSBJ02000001">
    <property type="protein sequence ID" value="OWT43562.1"/>
    <property type="molecule type" value="Genomic_DNA"/>
</dbReference>
<dbReference type="AlphaFoldDB" id="A0A219ASF3"/>
<dbReference type="KEGG" id="pchm:VFPPC_18711"/>
<accession>A0A219ASF3</accession>
<dbReference type="GeneID" id="33937403"/>